<dbReference type="GO" id="GO:0015630">
    <property type="term" value="C:microtubule cytoskeleton"/>
    <property type="evidence" value="ECO:0007669"/>
    <property type="project" value="TreeGrafter"/>
</dbReference>
<dbReference type="AlphaFoldDB" id="A0A163JKP6"/>
<evidence type="ECO:0000256" key="2">
    <source>
        <dbReference type="PROSITE-ProRule" id="PRU00192"/>
    </source>
</evidence>
<dbReference type="GO" id="GO:0030950">
    <property type="term" value="P:establishment or maintenance of actin cytoskeleton polarity"/>
    <property type="evidence" value="ECO:0007669"/>
    <property type="project" value="TreeGrafter"/>
</dbReference>
<dbReference type="InterPro" id="IPR000159">
    <property type="entry name" value="RA_dom"/>
</dbReference>
<dbReference type="Pfam" id="PF00788">
    <property type="entry name" value="RA"/>
    <property type="match status" value="1"/>
</dbReference>
<organism evidence="5">
    <name type="scientific">Absidia glauca</name>
    <name type="common">Pin mould</name>
    <dbReference type="NCBI Taxonomy" id="4829"/>
    <lineage>
        <taxon>Eukaryota</taxon>
        <taxon>Fungi</taxon>
        <taxon>Fungi incertae sedis</taxon>
        <taxon>Mucoromycota</taxon>
        <taxon>Mucoromycotina</taxon>
        <taxon>Mucoromycetes</taxon>
        <taxon>Mucorales</taxon>
        <taxon>Cunninghamellaceae</taxon>
        <taxon>Absidia</taxon>
    </lineage>
</organism>
<evidence type="ECO:0000256" key="3">
    <source>
        <dbReference type="SAM" id="MobiDB-lite"/>
    </source>
</evidence>
<dbReference type="InterPro" id="IPR036028">
    <property type="entry name" value="SH3-like_dom_sf"/>
</dbReference>
<dbReference type="GO" id="GO:0008104">
    <property type="term" value="P:intracellular protein localization"/>
    <property type="evidence" value="ECO:0007669"/>
    <property type="project" value="TreeGrafter"/>
</dbReference>
<dbReference type="STRING" id="4829.A0A163JKP6"/>
<evidence type="ECO:0000313" key="6">
    <source>
        <dbReference type="Proteomes" id="UP000078561"/>
    </source>
</evidence>
<dbReference type="OrthoDB" id="196165at2759"/>
<dbReference type="GO" id="GO:0051286">
    <property type="term" value="C:cell tip"/>
    <property type="evidence" value="ECO:0007669"/>
    <property type="project" value="TreeGrafter"/>
</dbReference>
<dbReference type="EMBL" id="LT553105">
    <property type="protein sequence ID" value="SAM00042.1"/>
    <property type="molecule type" value="Genomic_DNA"/>
</dbReference>
<dbReference type="SUPFAM" id="SSF54236">
    <property type="entry name" value="Ubiquitin-like"/>
    <property type="match status" value="1"/>
</dbReference>
<gene>
    <name evidence="5" type="primary">ABSGL_05708.1 scaffold 7421</name>
</gene>
<feature type="domain" description="SH3" evidence="4">
    <location>
        <begin position="36"/>
        <end position="97"/>
    </location>
</feature>
<dbReference type="InParanoid" id="A0A163JKP6"/>
<dbReference type="Pfam" id="PF00018">
    <property type="entry name" value="SH3_1"/>
    <property type="match status" value="1"/>
</dbReference>
<dbReference type="PANTHER" id="PTHR47775:SF1">
    <property type="entry name" value="BUD SITE SELECTION PROTEIN 14"/>
    <property type="match status" value="1"/>
</dbReference>
<feature type="region of interest" description="Disordered" evidence="3">
    <location>
        <begin position="248"/>
        <end position="269"/>
    </location>
</feature>
<dbReference type="Proteomes" id="UP000078561">
    <property type="component" value="Unassembled WGS sequence"/>
</dbReference>
<keyword evidence="6" id="KW-1185">Reference proteome</keyword>
<accession>A0A163JKP6</accession>
<reference evidence="5" key="1">
    <citation type="submission" date="2016-04" db="EMBL/GenBank/DDBJ databases">
        <authorList>
            <person name="Evans L.H."/>
            <person name="Alamgir A."/>
            <person name="Owens N."/>
            <person name="Weber N.D."/>
            <person name="Virtaneva K."/>
            <person name="Barbian K."/>
            <person name="Babar A."/>
            <person name="Rosenke K."/>
        </authorList>
    </citation>
    <scope>NUCLEOTIDE SEQUENCE [LARGE SCALE GENOMIC DNA]</scope>
    <source>
        <strain evidence="5">CBS 101.48</strain>
    </source>
</reference>
<dbReference type="GO" id="GO:0007165">
    <property type="term" value="P:signal transduction"/>
    <property type="evidence" value="ECO:0007669"/>
    <property type="project" value="InterPro"/>
</dbReference>
<sequence>MTSENQATSAQHQVSDLIHPYSVIQSQREGIASLSDDETSAYALHGFVATVEGQLSVIRGDKLLVLDDCNTYWWLVKRISTSESGYVPAENIETPFERLARFNKIRNTEIAPISISEATEPGRSNHKRVSIATKISIQYMVIHPDSTTHITETYEESRLDTQESPPRISDHVSSTDLTRHFIKHHTPKYRILRVFAGNLSGHTLFKSVLIHEGTTGAHLLRLALERFQFVPAPSSWVEYYLTIQQGDGGKKKKRQKSDGPSDTPPLEERRMLPYDKPFTMAIPSVRFFLNKRIKCMHDHEVRIKIAYYTPCTKWYDRHTKADRIEKVVAVPAAATITDLTTLALQKFHLRHGVPYTCSTGAEKYGMTVLLQGKGKSEI</sequence>
<dbReference type="OMA" id="THITETY"/>
<keyword evidence="1 2" id="KW-0728">SH3 domain</keyword>
<proteinExistence type="predicted"/>
<dbReference type="InterPro" id="IPR029071">
    <property type="entry name" value="Ubiquitin-like_domsf"/>
</dbReference>
<dbReference type="PROSITE" id="PS50002">
    <property type="entry name" value="SH3"/>
    <property type="match status" value="1"/>
</dbReference>
<dbReference type="InterPro" id="IPR053039">
    <property type="entry name" value="Polarity_Bud-Selection_Reg"/>
</dbReference>
<dbReference type="SMART" id="SM00326">
    <property type="entry name" value="SH3"/>
    <property type="match status" value="1"/>
</dbReference>
<dbReference type="SUPFAM" id="SSF50044">
    <property type="entry name" value="SH3-domain"/>
    <property type="match status" value="1"/>
</dbReference>
<evidence type="ECO:0000259" key="4">
    <source>
        <dbReference type="PROSITE" id="PS50002"/>
    </source>
</evidence>
<dbReference type="Gene3D" id="3.10.20.90">
    <property type="entry name" value="Phosphatidylinositol 3-kinase Catalytic Subunit, Chain A, domain 1"/>
    <property type="match status" value="1"/>
</dbReference>
<name>A0A163JKP6_ABSGL</name>
<evidence type="ECO:0000256" key="1">
    <source>
        <dbReference type="ARBA" id="ARBA00022443"/>
    </source>
</evidence>
<dbReference type="Gene3D" id="2.30.30.40">
    <property type="entry name" value="SH3 Domains"/>
    <property type="match status" value="1"/>
</dbReference>
<evidence type="ECO:0000313" key="5">
    <source>
        <dbReference type="EMBL" id="SAM00042.1"/>
    </source>
</evidence>
<dbReference type="InterPro" id="IPR001452">
    <property type="entry name" value="SH3_domain"/>
</dbReference>
<dbReference type="PANTHER" id="PTHR47775">
    <property type="entry name" value="BUD SITE SELECTION PROTEIN 14"/>
    <property type="match status" value="1"/>
</dbReference>
<protein>
    <recommendedName>
        <fullName evidence="4">SH3 domain-containing protein</fullName>
    </recommendedName>
</protein>